<proteinExistence type="inferred from homology"/>
<keyword evidence="7" id="KW-0680">Restriction system</keyword>
<evidence type="ECO:0000313" key="13">
    <source>
        <dbReference type="EMBL" id="OGK20007.1"/>
    </source>
</evidence>
<feature type="domain" description="DNA methylase adenine-specific" evidence="12">
    <location>
        <begin position="133"/>
        <end position="468"/>
    </location>
</feature>
<evidence type="ECO:0000256" key="2">
    <source>
        <dbReference type="ARBA" id="ARBA00010923"/>
    </source>
</evidence>
<name>A0A1F7GM61_9BACT</name>
<keyword evidence="8" id="KW-0238">DNA-binding</keyword>
<dbReference type="PROSITE" id="PS00092">
    <property type="entry name" value="N6_MTASE"/>
    <property type="match status" value="1"/>
</dbReference>
<evidence type="ECO:0000256" key="3">
    <source>
        <dbReference type="ARBA" id="ARBA00011900"/>
    </source>
</evidence>
<keyword evidence="6" id="KW-0949">S-adenosyl-L-methionine</keyword>
<evidence type="ECO:0000259" key="12">
    <source>
        <dbReference type="Pfam" id="PF02384"/>
    </source>
</evidence>
<dbReference type="Gene3D" id="3.40.50.150">
    <property type="entry name" value="Vaccinia Virus protein VP39"/>
    <property type="match status" value="1"/>
</dbReference>
<gene>
    <name evidence="13" type="ORF">A2799_04560</name>
</gene>
<dbReference type="Gene3D" id="1.20.1260.30">
    <property type="match status" value="1"/>
</dbReference>
<evidence type="ECO:0000256" key="8">
    <source>
        <dbReference type="ARBA" id="ARBA00023125"/>
    </source>
</evidence>
<dbReference type="Gene3D" id="3.90.220.20">
    <property type="entry name" value="DNA methylase specificity domains"/>
    <property type="match status" value="2"/>
</dbReference>
<dbReference type="InterPro" id="IPR002052">
    <property type="entry name" value="DNA_methylase_N6_adenine_CS"/>
</dbReference>
<feature type="coiled-coil region" evidence="10">
    <location>
        <begin position="636"/>
        <end position="670"/>
    </location>
</feature>
<keyword evidence="4" id="KW-0489">Methyltransferase</keyword>
<dbReference type="CDD" id="cd17283">
    <property type="entry name" value="RMtype1_S_Hpy180ORF7835P_TRD2-CR2_like"/>
    <property type="match status" value="1"/>
</dbReference>
<dbReference type="GO" id="GO:0009307">
    <property type="term" value="P:DNA restriction-modification system"/>
    <property type="evidence" value="ECO:0007669"/>
    <property type="project" value="UniProtKB-KW"/>
</dbReference>
<evidence type="ECO:0000256" key="7">
    <source>
        <dbReference type="ARBA" id="ARBA00022747"/>
    </source>
</evidence>
<comment type="similarity">
    <text evidence="1">Belongs to the N(4)/N(6)-methyltransferase family.</text>
</comment>
<evidence type="ECO:0000256" key="9">
    <source>
        <dbReference type="ARBA" id="ARBA00047942"/>
    </source>
</evidence>
<dbReference type="InterPro" id="IPR000055">
    <property type="entry name" value="Restrct_endonuc_typeI_TRD"/>
</dbReference>
<dbReference type="GO" id="GO:0003677">
    <property type="term" value="F:DNA binding"/>
    <property type="evidence" value="ECO:0007669"/>
    <property type="project" value="UniProtKB-KW"/>
</dbReference>
<evidence type="ECO:0000256" key="1">
    <source>
        <dbReference type="ARBA" id="ARBA00006594"/>
    </source>
</evidence>
<dbReference type="GO" id="GO:0008170">
    <property type="term" value="F:N-methyltransferase activity"/>
    <property type="evidence" value="ECO:0007669"/>
    <property type="project" value="InterPro"/>
</dbReference>
<dbReference type="AlphaFoldDB" id="A0A1F7GM61"/>
<dbReference type="PANTHER" id="PTHR42933:SF3">
    <property type="entry name" value="TYPE I RESTRICTION ENZYME MJAVIII METHYLASE SUBUNIT"/>
    <property type="match status" value="1"/>
</dbReference>
<comment type="catalytic activity">
    <reaction evidence="9">
        <text>a 2'-deoxyadenosine in DNA + S-adenosyl-L-methionine = an N(6)-methyl-2'-deoxyadenosine in DNA + S-adenosyl-L-homocysteine + H(+)</text>
        <dbReference type="Rhea" id="RHEA:15197"/>
        <dbReference type="Rhea" id="RHEA-COMP:12418"/>
        <dbReference type="Rhea" id="RHEA-COMP:12419"/>
        <dbReference type="ChEBI" id="CHEBI:15378"/>
        <dbReference type="ChEBI" id="CHEBI:57856"/>
        <dbReference type="ChEBI" id="CHEBI:59789"/>
        <dbReference type="ChEBI" id="CHEBI:90615"/>
        <dbReference type="ChEBI" id="CHEBI:90616"/>
        <dbReference type="EC" id="2.1.1.72"/>
    </reaction>
</comment>
<feature type="domain" description="Type I restriction modification DNA specificity" evidence="11">
    <location>
        <begin position="733"/>
        <end position="823"/>
    </location>
</feature>
<organism evidence="13 14">
    <name type="scientific">Candidatus Roizmanbacteria bacterium RIFCSPHIGHO2_01_FULL_39_24</name>
    <dbReference type="NCBI Taxonomy" id="1802032"/>
    <lineage>
        <taxon>Bacteria</taxon>
        <taxon>Candidatus Roizmaniibacteriota</taxon>
    </lineage>
</organism>
<dbReference type="InterPro" id="IPR051537">
    <property type="entry name" value="DNA_Adenine_Mtase"/>
</dbReference>
<evidence type="ECO:0000256" key="6">
    <source>
        <dbReference type="ARBA" id="ARBA00022691"/>
    </source>
</evidence>
<dbReference type="InterPro" id="IPR038333">
    <property type="entry name" value="T1MK-like_N_sf"/>
</dbReference>
<accession>A0A1F7GM61</accession>
<dbReference type="EMBL" id="MFZH01000003">
    <property type="protein sequence ID" value="OGK20007.1"/>
    <property type="molecule type" value="Genomic_DNA"/>
</dbReference>
<reference evidence="13 14" key="1">
    <citation type="journal article" date="2016" name="Nat. Commun.">
        <title>Thousands of microbial genomes shed light on interconnected biogeochemical processes in an aquifer system.</title>
        <authorList>
            <person name="Anantharaman K."/>
            <person name="Brown C.T."/>
            <person name="Hug L.A."/>
            <person name="Sharon I."/>
            <person name="Castelle C.J."/>
            <person name="Probst A.J."/>
            <person name="Thomas B.C."/>
            <person name="Singh A."/>
            <person name="Wilkins M.J."/>
            <person name="Karaoz U."/>
            <person name="Brodie E.L."/>
            <person name="Williams K.H."/>
            <person name="Hubbard S.S."/>
            <person name="Banfield J.F."/>
        </authorList>
    </citation>
    <scope>NUCLEOTIDE SEQUENCE [LARGE SCALE GENOMIC DNA]</scope>
</reference>
<dbReference type="PANTHER" id="PTHR42933">
    <property type="entry name" value="SLR6095 PROTEIN"/>
    <property type="match status" value="1"/>
</dbReference>
<evidence type="ECO:0000313" key="14">
    <source>
        <dbReference type="Proteomes" id="UP000176850"/>
    </source>
</evidence>
<dbReference type="GO" id="GO:0009007">
    <property type="term" value="F:site-specific DNA-methyltransferase (adenine-specific) activity"/>
    <property type="evidence" value="ECO:0007669"/>
    <property type="project" value="UniProtKB-EC"/>
</dbReference>
<dbReference type="InterPro" id="IPR029063">
    <property type="entry name" value="SAM-dependent_MTases_sf"/>
</dbReference>
<dbReference type="GO" id="GO:0032259">
    <property type="term" value="P:methylation"/>
    <property type="evidence" value="ECO:0007669"/>
    <property type="project" value="UniProtKB-KW"/>
</dbReference>
<sequence length="854" mass="97554">MLTQDTKRKIDSARDILVGKVPDPKAQVEQITTALIYKFMDDMDKGSQELGGKSRFFTNGYEKYSWTKLMDPKLGGHERLDLYVEALTRLSLNPHIPQLFRDIFKDAFLPYRNPETLSLFLKEINGFTYEHSEDLGDSFEYLLSVLGSQGDAGQFRTPRHIIDFIVDVVDPKKDDTVCDPACGTAGFLISAYKHILKQHDGKDDPENKEKPLTPDERKKLMDHFTGYDISPDMVRLSRVNLYLHGFPSPTIDEYDTLSSEEKWDESFDVMLANPPFMTPKGGIKPHKRFSVQANRSEVLFVDYILEHLRPNGRAGIIVPEGIIFQSGNAYKQLRKMLVEDGLLSVVSLPSGVFNPYAGVKTCILLFDKVLAKKTQHILFIKISNDGFDLGAQRRRIEKNDLPTALVIIKEYKKAVEADQDYTMIPQMSFLLDDEQKEANRIATIVTKEKIAESGDYNLSGDRYKEVDQFTNQKWPMEDLGKLTKLFTDGNWIESKDQSENGIRLIQTGNIGLGEYLDKSGKTRFISEETFKRLNCTEVFADDILVSRLPDPVGRTCMVPKLDTRMITAVDCTIIRFDEEKIIPKYFLYFSKSDRYFNELSRYLTGSSRQRISRSNLAKIKIPLPPLEVQKEILEQIEVKQQAIEHAKAIIKNLEREREYFGQSLRKLENIEWVELGKLSIIVRGSSPRPQGDKRYYGGNILRLMVADVTRDGMYTTPKIDFLTNEGAKLSRPMKKGDLIMAVSGQPGLCTILNVDACIHDGFVGFRNLDKTKVLTEFAYYILMTMRQDNNSFSIGAVFKNLNTDQVKKIKIPIPPLEKQKQLVAEAEREEEIVAANRRLIELMEQKIQQVLGEI</sequence>
<keyword evidence="10" id="KW-0175">Coiled coil</keyword>
<evidence type="ECO:0000256" key="4">
    <source>
        <dbReference type="ARBA" id="ARBA00022603"/>
    </source>
</evidence>
<keyword evidence="5" id="KW-0808">Transferase</keyword>
<dbReference type="Pfam" id="PF01420">
    <property type="entry name" value="Methylase_S"/>
    <property type="match status" value="2"/>
</dbReference>
<evidence type="ECO:0000259" key="11">
    <source>
        <dbReference type="Pfam" id="PF01420"/>
    </source>
</evidence>
<dbReference type="CDD" id="cd02440">
    <property type="entry name" value="AdoMet_MTases"/>
    <property type="match status" value="1"/>
</dbReference>
<dbReference type="InterPro" id="IPR003356">
    <property type="entry name" value="DNA_methylase_A-5"/>
</dbReference>
<dbReference type="SUPFAM" id="SSF116734">
    <property type="entry name" value="DNA methylase specificity domain"/>
    <property type="match status" value="2"/>
</dbReference>
<dbReference type="Pfam" id="PF02384">
    <property type="entry name" value="N6_Mtase"/>
    <property type="match status" value="1"/>
</dbReference>
<feature type="domain" description="Type I restriction modification DNA specificity" evidence="11">
    <location>
        <begin position="479"/>
        <end position="654"/>
    </location>
</feature>
<protein>
    <recommendedName>
        <fullName evidence="3">site-specific DNA-methyltransferase (adenine-specific)</fullName>
        <ecNumber evidence="3">2.1.1.72</ecNumber>
    </recommendedName>
</protein>
<evidence type="ECO:0000256" key="5">
    <source>
        <dbReference type="ARBA" id="ARBA00022679"/>
    </source>
</evidence>
<feature type="coiled-coil region" evidence="10">
    <location>
        <begin position="816"/>
        <end position="845"/>
    </location>
</feature>
<comment type="caution">
    <text evidence="13">The sequence shown here is derived from an EMBL/GenBank/DDBJ whole genome shotgun (WGS) entry which is preliminary data.</text>
</comment>
<dbReference type="PRINTS" id="PR00507">
    <property type="entry name" value="N12N6MTFRASE"/>
</dbReference>
<dbReference type="SUPFAM" id="SSF53335">
    <property type="entry name" value="S-adenosyl-L-methionine-dependent methyltransferases"/>
    <property type="match status" value="1"/>
</dbReference>
<dbReference type="EC" id="2.1.1.72" evidence="3"/>
<dbReference type="InterPro" id="IPR044946">
    <property type="entry name" value="Restrct_endonuc_typeI_TRD_sf"/>
</dbReference>
<comment type="similarity">
    <text evidence="2">Belongs to the type-I restriction system S methylase family.</text>
</comment>
<dbReference type="Proteomes" id="UP000176850">
    <property type="component" value="Unassembled WGS sequence"/>
</dbReference>
<evidence type="ECO:0000256" key="10">
    <source>
        <dbReference type="SAM" id="Coils"/>
    </source>
</evidence>